<dbReference type="Pfam" id="PF03695">
    <property type="entry name" value="UPF0149"/>
    <property type="match status" value="1"/>
</dbReference>
<dbReference type="InterPro" id="IPR011978">
    <property type="entry name" value="YgfB-like"/>
</dbReference>
<name>A0ABT8ZW07_9SPHN</name>
<gene>
    <name evidence="1" type="ORF">Q5H94_05400</name>
</gene>
<reference evidence="1" key="1">
    <citation type="submission" date="2023-07" db="EMBL/GenBank/DDBJ databases">
        <authorList>
            <person name="Kim M.K."/>
        </authorList>
    </citation>
    <scope>NUCLEOTIDE SEQUENCE</scope>
    <source>
        <strain evidence="1">CA1-15</strain>
    </source>
</reference>
<accession>A0ABT8ZW07</accession>
<organism evidence="1 2">
    <name type="scientific">Sphingomonas immobilis</name>
    <dbReference type="NCBI Taxonomy" id="3063997"/>
    <lineage>
        <taxon>Bacteria</taxon>
        <taxon>Pseudomonadati</taxon>
        <taxon>Pseudomonadota</taxon>
        <taxon>Alphaproteobacteria</taxon>
        <taxon>Sphingomonadales</taxon>
        <taxon>Sphingomonadaceae</taxon>
        <taxon>Sphingomonas</taxon>
    </lineage>
</organism>
<dbReference type="SUPFAM" id="SSF101327">
    <property type="entry name" value="YgfB-like"/>
    <property type="match status" value="1"/>
</dbReference>
<dbReference type="Pfam" id="PF02810">
    <property type="entry name" value="SEC-C"/>
    <property type="match status" value="1"/>
</dbReference>
<dbReference type="Proteomes" id="UP001176468">
    <property type="component" value="Unassembled WGS sequence"/>
</dbReference>
<protein>
    <submittedName>
        <fullName evidence="1">UPF0149 family protein</fullName>
    </submittedName>
</protein>
<dbReference type="NCBIfam" id="TIGR02292">
    <property type="entry name" value="ygfB_yecA"/>
    <property type="match status" value="1"/>
</dbReference>
<keyword evidence="2" id="KW-1185">Reference proteome</keyword>
<dbReference type="RefSeq" id="WP_304560215.1">
    <property type="nucleotide sequence ID" value="NZ_JAUQSZ010000003.1"/>
</dbReference>
<evidence type="ECO:0000313" key="1">
    <source>
        <dbReference type="EMBL" id="MDO7841754.1"/>
    </source>
</evidence>
<dbReference type="EMBL" id="JAUQSZ010000003">
    <property type="protein sequence ID" value="MDO7841754.1"/>
    <property type="molecule type" value="Genomic_DNA"/>
</dbReference>
<evidence type="ECO:0000313" key="2">
    <source>
        <dbReference type="Proteomes" id="UP001176468"/>
    </source>
</evidence>
<sequence>MIARLAMKKIPSRFRRLDGALADLPLDEPMLLTELDGFLTGVLVGPEPVAPDEWMQLVWGIDNGTPPFEDPLDVQWFADAVMARYNEILRDLERGKPQPIFDIDERNGDVLWEPWIDGFTDAVALRPDDWAAWAENADPVTAQALSGLSSLIAIARNESDLDSVQINAMQSQAPKDIGDCILRLHAARARDDVSAAAPSKAVIPAKVGRNDSCPCGSGKKYKRCCA</sequence>
<proteinExistence type="predicted"/>
<dbReference type="InterPro" id="IPR004027">
    <property type="entry name" value="SEC_C_motif"/>
</dbReference>
<dbReference type="Gene3D" id="3.10.450.50">
    <property type="match status" value="1"/>
</dbReference>
<comment type="caution">
    <text evidence="1">The sequence shown here is derived from an EMBL/GenBank/DDBJ whole genome shotgun (WGS) entry which is preliminary data.</text>
</comment>
<dbReference type="SUPFAM" id="SSF103642">
    <property type="entry name" value="Sec-C motif"/>
    <property type="match status" value="1"/>
</dbReference>
<dbReference type="InterPro" id="IPR036255">
    <property type="entry name" value="YgfB-like_sf"/>
</dbReference>